<evidence type="ECO:0000313" key="2">
    <source>
        <dbReference type="Proteomes" id="UP000036403"/>
    </source>
</evidence>
<sequence>MATIMCLPEEVIAIILGCNDLSAQDITNFKCMWEQLRSTAKYDIDWEIIFSK</sequence>
<dbReference type="PaxDb" id="67767-A0A0J7JUN7"/>
<gene>
    <name evidence="1" type="ORF">RF55_25110</name>
</gene>
<organism evidence="1 2">
    <name type="scientific">Lasius niger</name>
    <name type="common">Black garden ant</name>
    <dbReference type="NCBI Taxonomy" id="67767"/>
    <lineage>
        <taxon>Eukaryota</taxon>
        <taxon>Metazoa</taxon>
        <taxon>Ecdysozoa</taxon>
        <taxon>Arthropoda</taxon>
        <taxon>Hexapoda</taxon>
        <taxon>Insecta</taxon>
        <taxon>Pterygota</taxon>
        <taxon>Neoptera</taxon>
        <taxon>Endopterygota</taxon>
        <taxon>Hymenoptera</taxon>
        <taxon>Apocrita</taxon>
        <taxon>Aculeata</taxon>
        <taxon>Formicoidea</taxon>
        <taxon>Formicidae</taxon>
        <taxon>Formicinae</taxon>
        <taxon>Lasius</taxon>
        <taxon>Lasius</taxon>
    </lineage>
</organism>
<evidence type="ECO:0000313" key="1">
    <source>
        <dbReference type="EMBL" id="KMQ81819.1"/>
    </source>
</evidence>
<dbReference type="Proteomes" id="UP000036403">
    <property type="component" value="Unassembled WGS sequence"/>
</dbReference>
<proteinExistence type="predicted"/>
<protein>
    <submittedName>
        <fullName evidence="1">F-box only protein 21</fullName>
    </submittedName>
</protein>
<dbReference type="EMBL" id="LBMM01031303">
    <property type="protein sequence ID" value="KMQ81819.1"/>
    <property type="molecule type" value="Genomic_DNA"/>
</dbReference>
<name>A0A0J7JUN7_LASNI</name>
<comment type="caution">
    <text evidence="1">The sequence shown here is derived from an EMBL/GenBank/DDBJ whole genome shotgun (WGS) entry which is preliminary data.</text>
</comment>
<accession>A0A0J7JUN7</accession>
<reference evidence="1 2" key="1">
    <citation type="submission" date="2015-04" db="EMBL/GenBank/DDBJ databases">
        <title>Lasius niger genome sequencing.</title>
        <authorList>
            <person name="Konorov E.A."/>
            <person name="Nikitin M.A."/>
            <person name="Kirill M.V."/>
            <person name="Chang P."/>
        </authorList>
    </citation>
    <scope>NUCLEOTIDE SEQUENCE [LARGE SCALE GENOMIC DNA]</scope>
    <source>
        <tissue evidence="1">Whole</tissue>
    </source>
</reference>
<keyword evidence="2" id="KW-1185">Reference proteome</keyword>
<feature type="non-terminal residue" evidence="1">
    <location>
        <position position="52"/>
    </location>
</feature>
<dbReference type="AlphaFoldDB" id="A0A0J7JUN7"/>